<dbReference type="AlphaFoldDB" id="E0VSJ3"/>
<evidence type="ECO:0000256" key="2">
    <source>
        <dbReference type="RuleBase" id="RU000363"/>
    </source>
</evidence>
<dbReference type="SUPFAM" id="SSF51735">
    <property type="entry name" value="NAD(P)-binding Rossmann-fold domains"/>
    <property type="match status" value="1"/>
</dbReference>
<comment type="similarity">
    <text evidence="2">Belongs to the short-chain dehydrogenases/reductases (SDR) family.</text>
</comment>
<reference evidence="3" key="2">
    <citation type="submission" date="2007-04" db="EMBL/GenBank/DDBJ databases">
        <title>The genome of the human body louse.</title>
        <authorList>
            <consortium name="The Human Body Louse Genome Consortium"/>
            <person name="Kirkness E."/>
            <person name="Walenz B."/>
            <person name="Hass B."/>
            <person name="Bruggner R."/>
            <person name="Strausberg R."/>
        </authorList>
    </citation>
    <scope>NUCLEOTIDE SEQUENCE</scope>
    <source>
        <strain evidence="3">USDA</strain>
    </source>
</reference>
<name>E0VSJ3_PEDHC</name>
<dbReference type="GO" id="GO:0008202">
    <property type="term" value="P:steroid metabolic process"/>
    <property type="evidence" value="ECO:0007669"/>
    <property type="project" value="TreeGrafter"/>
</dbReference>
<dbReference type="eggNOG" id="KOG1610">
    <property type="taxonomic scope" value="Eukaryota"/>
</dbReference>
<dbReference type="GO" id="GO:0004745">
    <property type="term" value="F:all-trans-retinol dehydrogenase (NAD+) activity"/>
    <property type="evidence" value="ECO:0007669"/>
    <property type="project" value="UniProtKB-EC"/>
</dbReference>
<organism>
    <name type="scientific">Pediculus humanus subsp. corporis</name>
    <name type="common">Body louse</name>
    <dbReference type="NCBI Taxonomy" id="121224"/>
    <lineage>
        <taxon>Eukaryota</taxon>
        <taxon>Metazoa</taxon>
        <taxon>Ecdysozoa</taxon>
        <taxon>Arthropoda</taxon>
        <taxon>Hexapoda</taxon>
        <taxon>Insecta</taxon>
        <taxon>Pterygota</taxon>
        <taxon>Neoptera</taxon>
        <taxon>Paraneoptera</taxon>
        <taxon>Psocodea</taxon>
        <taxon>Troctomorpha</taxon>
        <taxon>Phthiraptera</taxon>
        <taxon>Anoplura</taxon>
        <taxon>Pediculidae</taxon>
        <taxon>Pediculus</taxon>
    </lineage>
</organism>
<dbReference type="PRINTS" id="PR00081">
    <property type="entry name" value="GDHRDH"/>
</dbReference>
<proteinExistence type="inferred from homology"/>
<evidence type="ECO:0000256" key="1">
    <source>
        <dbReference type="ARBA" id="ARBA00023002"/>
    </source>
</evidence>
<dbReference type="InterPro" id="IPR020904">
    <property type="entry name" value="Sc_DH/Rdtase_CS"/>
</dbReference>
<dbReference type="Proteomes" id="UP000009046">
    <property type="component" value="Unassembled WGS sequence"/>
</dbReference>
<dbReference type="EC" id="1.1.1.105" evidence="3"/>
<evidence type="ECO:0000313" key="4">
    <source>
        <dbReference type="EnsemblMetazoa" id="PHUM419870-PA"/>
    </source>
</evidence>
<dbReference type="OrthoDB" id="294295at2759"/>
<dbReference type="PRINTS" id="PR00080">
    <property type="entry name" value="SDRFAMILY"/>
</dbReference>
<dbReference type="PROSITE" id="PS00061">
    <property type="entry name" value="ADH_SHORT"/>
    <property type="match status" value="1"/>
</dbReference>
<dbReference type="Gene3D" id="3.40.50.720">
    <property type="entry name" value="NAD(P)-binding Rossmann-like Domain"/>
    <property type="match status" value="1"/>
</dbReference>
<evidence type="ECO:0000313" key="5">
    <source>
        <dbReference type="Proteomes" id="UP000009046"/>
    </source>
</evidence>
<dbReference type="PANTHER" id="PTHR43313:SF36">
    <property type="entry name" value="D-BETA-HYDROXYBUTYRATE DEHYDROGENASE, MITOCHONDRIAL"/>
    <property type="match status" value="1"/>
</dbReference>
<dbReference type="PANTHER" id="PTHR43313">
    <property type="entry name" value="SHORT-CHAIN DEHYDROGENASE/REDUCTASE FAMILY 9C"/>
    <property type="match status" value="1"/>
</dbReference>
<dbReference type="FunCoup" id="E0VSJ3">
    <property type="interactions" value="15"/>
</dbReference>
<dbReference type="KEGG" id="phu:Phum_PHUM419870"/>
<keyword evidence="5" id="KW-1185">Reference proteome</keyword>
<dbReference type="EnsemblMetazoa" id="PHUM419870-RA">
    <property type="protein sequence ID" value="PHUM419870-PA"/>
    <property type="gene ID" value="PHUM419870"/>
</dbReference>
<reference evidence="4" key="3">
    <citation type="submission" date="2020-05" db="UniProtKB">
        <authorList>
            <consortium name="EnsemblMetazoa"/>
        </authorList>
    </citation>
    <scope>IDENTIFICATION</scope>
    <source>
        <strain evidence="4">USDA</strain>
    </source>
</reference>
<dbReference type="OMA" id="SCCHNLK"/>
<dbReference type="EMBL" id="AAZO01005142">
    <property type="status" value="NOT_ANNOTATED_CDS"/>
    <property type="molecule type" value="Genomic_DNA"/>
</dbReference>
<dbReference type="RefSeq" id="XP_002429087.1">
    <property type="nucleotide sequence ID" value="XM_002429042.1"/>
</dbReference>
<dbReference type="InterPro" id="IPR002347">
    <property type="entry name" value="SDR_fam"/>
</dbReference>
<dbReference type="Pfam" id="PF00106">
    <property type="entry name" value="adh_short"/>
    <property type="match status" value="1"/>
</dbReference>
<gene>
    <name evidence="4" type="primary">8234466</name>
    <name evidence="3" type="ORF">Phum_PHUM419870</name>
</gene>
<dbReference type="InParanoid" id="E0VSJ3"/>
<dbReference type="EMBL" id="DS235751">
    <property type="protein sequence ID" value="EEB16349.1"/>
    <property type="molecule type" value="Genomic_DNA"/>
</dbReference>
<protein>
    <submittedName>
        <fullName evidence="3 4">Alcohol dehydrogenase, putative</fullName>
        <ecNumber evidence="3">1.1.1.105</ecNumber>
    </submittedName>
</protein>
<dbReference type="InterPro" id="IPR036291">
    <property type="entry name" value="NAD(P)-bd_dom_sf"/>
</dbReference>
<evidence type="ECO:0000313" key="3">
    <source>
        <dbReference type="EMBL" id="EEB16349.1"/>
    </source>
</evidence>
<accession>E0VSJ3</accession>
<reference evidence="3" key="1">
    <citation type="submission" date="2007-04" db="EMBL/GenBank/DDBJ databases">
        <title>Annotation of Pediculus humanus corporis strain USDA.</title>
        <authorList>
            <person name="Kirkness E."/>
            <person name="Hannick L."/>
            <person name="Hass B."/>
            <person name="Bruggner R."/>
            <person name="Lawson D."/>
            <person name="Bidwell S."/>
            <person name="Joardar V."/>
            <person name="Caler E."/>
            <person name="Walenz B."/>
            <person name="Inman J."/>
            <person name="Schobel S."/>
            <person name="Galinsky K."/>
            <person name="Amedeo P."/>
            <person name="Strausberg R."/>
        </authorList>
    </citation>
    <scope>NUCLEOTIDE SEQUENCE</scope>
    <source>
        <strain evidence="3">USDA</strain>
    </source>
</reference>
<dbReference type="CTD" id="8234466"/>
<keyword evidence="1 3" id="KW-0560">Oxidoreductase</keyword>
<dbReference type="HOGENOM" id="CLU_010194_2_0_1"/>
<dbReference type="GeneID" id="8234466"/>
<sequence>MKNNVLKSLFTNIFSNRKLINENLNKKIVVLTGCDTGLGYSLSIKCKELGLNVVSCCLNNESEGAKRLANDDCHVIRLDLIDTNTINELKNKILHLLNDNNDNELHAVVNNAGVMIFGEYEWLTEKQIIQQVEVNLLGTFRIAKIFLPLLRKNKGRLINVTSHCAITNLPNLSVYGATKAGIQSWSHGLRIEQKKYGVHIINFIPGSFPLQSNIMSRQKLYFKEMQESFSHCDKKFHQSYFNSFTSYLNNVFVEKKPLKPLEDDVLYGKFFHALLNKNPKFIYKHEPWRYFFYYNSFRLTPLPIRDYLIEKFLKFPKFKSN</sequence>
<dbReference type="VEuPathDB" id="VectorBase:PHUM419870"/>
<dbReference type="STRING" id="121224.E0VSJ3"/>